<protein>
    <recommendedName>
        <fullName evidence="4">MULE transposase domain-containing protein</fullName>
    </recommendedName>
</protein>
<feature type="non-terminal residue" evidence="2">
    <location>
        <position position="1"/>
    </location>
</feature>
<proteinExistence type="predicted"/>
<accession>A0A6A4ZH99</accession>
<evidence type="ECO:0000256" key="1">
    <source>
        <dbReference type="SAM" id="MobiDB-lite"/>
    </source>
</evidence>
<evidence type="ECO:0008006" key="4">
    <source>
        <dbReference type="Google" id="ProtNLM"/>
    </source>
</evidence>
<organism evidence="2 3">
    <name type="scientific">Aphanomyces astaci</name>
    <name type="common">Crayfish plague agent</name>
    <dbReference type="NCBI Taxonomy" id="112090"/>
    <lineage>
        <taxon>Eukaryota</taxon>
        <taxon>Sar</taxon>
        <taxon>Stramenopiles</taxon>
        <taxon>Oomycota</taxon>
        <taxon>Saprolegniomycetes</taxon>
        <taxon>Saprolegniales</taxon>
        <taxon>Verrucalvaceae</taxon>
        <taxon>Aphanomyces</taxon>
    </lineage>
</organism>
<comment type="caution">
    <text evidence="2">The sequence shown here is derived from an EMBL/GenBank/DDBJ whole genome shotgun (WGS) entry which is preliminary data.</text>
</comment>
<dbReference type="VEuPathDB" id="FungiDB:H257_16406"/>
<reference evidence="2 3" key="1">
    <citation type="submission" date="2019-06" db="EMBL/GenBank/DDBJ databases">
        <title>Genomics analysis of Aphanomyces spp. identifies a new class of oomycete effector associated with host adaptation.</title>
        <authorList>
            <person name="Gaulin E."/>
        </authorList>
    </citation>
    <scope>NUCLEOTIDE SEQUENCE [LARGE SCALE GENOMIC DNA]</scope>
    <source>
        <strain evidence="2 3">E</strain>
    </source>
</reference>
<evidence type="ECO:0000313" key="3">
    <source>
        <dbReference type="Proteomes" id="UP000469452"/>
    </source>
</evidence>
<feature type="region of interest" description="Disordered" evidence="1">
    <location>
        <begin position="318"/>
        <end position="393"/>
    </location>
</feature>
<dbReference type="EMBL" id="VJMI01018409">
    <property type="protein sequence ID" value="KAF0710750.1"/>
    <property type="molecule type" value="Genomic_DNA"/>
</dbReference>
<dbReference type="AlphaFoldDB" id="A0A6A4ZH99"/>
<evidence type="ECO:0000313" key="2">
    <source>
        <dbReference type="EMBL" id="KAF0710750.1"/>
    </source>
</evidence>
<sequence length="466" mass="52323">GWTLIDLGAVYTKYSRGCVRHKFLPWTYLFVRAECKEAYYKLFDVTSSMYTTFFNTDLVPAIASIDHTGYIMAALTSKWSAIRTISCYIHLKRNNVRRHKHLLISNDNYDKVKGDIERMWLARTWHQFQIISTTGFPISISLRPGICGFLQPLDVQVSSPINSTLKATTRESRQFVHMTSVVLQHTIPRVLVSDQIATDTSPGLWAACPISTEVLEKALTLQSSINHLIDSTNTHVLFNSTSHFGRAERFINSIDGENVVRSTEKSIKDALLSLHAVAVNTDVHIRDDMLALTPFRFDEYPLCQALYDGTLATGEFASSSTQAANHRHHHADDSSDDFGDDPPSEEEKEDDTSNASDDNNRGRRSALTPNQRPAKRVRQSMKKGLGAIEEENKATSPVEAAMDALHDEFEFLLGAADLSFAYAVLENPAKAAQFVCMRGEAREVWLRRHIQTKAREHKSIFGGGQE</sequence>
<name>A0A6A4ZH99_APHAT</name>
<feature type="compositionally biased region" description="Acidic residues" evidence="1">
    <location>
        <begin position="334"/>
        <end position="352"/>
    </location>
</feature>
<gene>
    <name evidence="2" type="ORF">AaE_012394</name>
</gene>
<dbReference type="Proteomes" id="UP000469452">
    <property type="component" value="Unassembled WGS sequence"/>
</dbReference>